<dbReference type="InterPro" id="IPR002797">
    <property type="entry name" value="Polysacc_synth"/>
</dbReference>
<keyword evidence="2" id="KW-1003">Cell membrane</keyword>
<feature type="transmembrane region" description="Helical" evidence="7">
    <location>
        <begin position="278"/>
        <end position="298"/>
    </location>
</feature>
<dbReference type="CDD" id="cd13128">
    <property type="entry name" value="MATE_Wzx_like"/>
    <property type="match status" value="1"/>
</dbReference>
<feature type="transmembrane region" description="Helical" evidence="7">
    <location>
        <begin position="139"/>
        <end position="158"/>
    </location>
</feature>
<dbReference type="Pfam" id="PF01943">
    <property type="entry name" value="Polysacc_synt"/>
    <property type="match status" value="1"/>
</dbReference>
<feature type="transmembrane region" description="Helical" evidence="7">
    <location>
        <begin position="164"/>
        <end position="186"/>
    </location>
</feature>
<protein>
    <recommendedName>
        <fullName evidence="6">Putative O-antigen transporter</fullName>
    </recommendedName>
</protein>
<feature type="transmembrane region" description="Helical" evidence="7">
    <location>
        <begin position="318"/>
        <end position="336"/>
    </location>
</feature>
<evidence type="ECO:0000256" key="5">
    <source>
        <dbReference type="ARBA" id="ARBA00023136"/>
    </source>
</evidence>
<accession>A0A0M4G163</accession>
<feature type="transmembrane region" description="Helical" evidence="7">
    <location>
        <begin position="7"/>
        <end position="27"/>
    </location>
</feature>
<keyword evidence="4 7" id="KW-1133">Transmembrane helix</keyword>
<feature type="transmembrane region" description="Helical" evidence="7">
    <location>
        <begin position="371"/>
        <end position="397"/>
    </location>
</feature>
<organism evidence="8">
    <name type="scientific">Escherichia coli</name>
    <dbReference type="NCBI Taxonomy" id="562"/>
    <lineage>
        <taxon>Bacteria</taxon>
        <taxon>Pseudomonadati</taxon>
        <taxon>Pseudomonadota</taxon>
        <taxon>Gammaproteobacteria</taxon>
        <taxon>Enterobacterales</taxon>
        <taxon>Enterobacteriaceae</taxon>
        <taxon>Escherichia</taxon>
    </lineage>
</organism>
<comment type="subcellular location">
    <subcellularLocation>
        <location evidence="1">Cell membrane</location>
        <topology evidence="1">Multi-pass membrane protein</topology>
    </subcellularLocation>
</comment>
<reference evidence="8" key="1">
    <citation type="journal article" date="2015" name="Microbiology (Mosc.)">
        <title>Identification serologically, chemically and genetically of two Escherichia coli strains, as candidates for new O serogroups.</title>
        <authorList>
            <person name="Chen M."/>
            <person name="Shpirt A.M."/>
            <person name="Guo X."/>
            <person name="Shashkov A.S."/>
            <person name="Zhuang Y."/>
            <person name="Wang L."/>
            <person name="Knirel Y.A."/>
            <person name="Liu B."/>
        </authorList>
    </citation>
    <scope>NUCLEOTIDE SEQUENCE</scope>
    <source>
        <strain evidence="8">G5413</strain>
    </source>
</reference>
<proteinExistence type="predicted"/>
<dbReference type="GO" id="GO:0005886">
    <property type="term" value="C:plasma membrane"/>
    <property type="evidence" value="ECO:0007669"/>
    <property type="project" value="UniProtKB-SubCell"/>
</dbReference>
<dbReference type="PANTHER" id="PTHR30250">
    <property type="entry name" value="PST FAMILY PREDICTED COLANIC ACID TRANSPORTER"/>
    <property type="match status" value="1"/>
</dbReference>
<dbReference type="AlphaFoldDB" id="A0A0M4G163"/>
<feature type="transmembrane region" description="Helical" evidence="7">
    <location>
        <begin position="348"/>
        <end position="365"/>
    </location>
</feature>
<evidence type="ECO:0000256" key="2">
    <source>
        <dbReference type="ARBA" id="ARBA00022475"/>
    </source>
</evidence>
<name>A0A0M4G163_ECOLX</name>
<evidence type="ECO:0000256" key="1">
    <source>
        <dbReference type="ARBA" id="ARBA00004651"/>
    </source>
</evidence>
<gene>
    <name evidence="8" type="primary">wzx</name>
</gene>
<dbReference type="RefSeq" id="WP_001549383.1">
    <property type="nucleotide sequence ID" value="NZ_CAMPSS010000014.1"/>
</dbReference>
<dbReference type="InterPro" id="IPR050833">
    <property type="entry name" value="Poly_Biosynth_Transport"/>
</dbReference>
<evidence type="ECO:0000256" key="7">
    <source>
        <dbReference type="SAM" id="Phobius"/>
    </source>
</evidence>
<evidence type="ECO:0000256" key="4">
    <source>
        <dbReference type="ARBA" id="ARBA00022989"/>
    </source>
</evidence>
<sequence>MFINIFYLSLVQITNYVFPLITLPYLVRVLGVSQFGGVMLAQAVIQYCIIITDYGFNLSATKKITLANGKDNINSIYTSTFYARLLLSFLCLCAILILIYCFGLFYEQRDVILVMFIGVIGNCLFPIYLFQGLELMRNIAWISICSKTLMTILTFLLVRNSGDIINAAIVLTLPLLIPGVIAHFYIKKEKIATLNKVDISSVFNELKESAPLFISQVSISFYTTFNTLILGYFYSPTMVGLYSAADKLRVAVQSCYIPIQQVIFPKMNKENGTVGHKLFKYGGPFLIVSFFGSILVFVFGQKLATMYLGEDFSSSAILFKWMSILLFVIAVAIVYGQWGLITLGKEKTLTKIYVTGAFLHLFYTIPLMEKYSIFGMLTSVIITELVITFLMIIFFYIELRKIKSYLK</sequence>
<evidence type="ECO:0000256" key="6">
    <source>
        <dbReference type="ARBA" id="ARBA00049738"/>
    </source>
</evidence>
<dbReference type="PANTHER" id="PTHR30250:SF11">
    <property type="entry name" value="O-ANTIGEN TRANSPORTER-RELATED"/>
    <property type="match status" value="1"/>
</dbReference>
<feature type="transmembrane region" description="Helical" evidence="7">
    <location>
        <begin position="81"/>
        <end position="105"/>
    </location>
</feature>
<feature type="transmembrane region" description="Helical" evidence="7">
    <location>
        <begin position="39"/>
        <end position="60"/>
    </location>
</feature>
<keyword evidence="3 7" id="KW-0812">Transmembrane</keyword>
<dbReference type="EMBL" id="KR071853">
    <property type="protein sequence ID" value="ALC76395.1"/>
    <property type="molecule type" value="Genomic_DNA"/>
</dbReference>
<feature type="transmembrane region" description="Helical" evidence="7">
    <location>
        <begin position="111"/>
        <end position="130"/>
    </location>
</feature>
<evidence type="ECO:0000313" key="8">
    <source>
        <dbReference type="EMBL" id="ALC76395.1"/>
    </source>
</evidence>
<evidence type="ECO:0000256" key="3">
    <source>
        <dbReference type="ARBA" id="ARBA00022692"/>
    </source>
</evidence>
<keyword evidence="5 7" id="KW-0472">Membrane</keyword>